<evidence type="ECO:0000256" key="1">
    <source>
        <dbReference type="ARBA" id="ARBA00023027"/>
    </source>
</evidence>
<dbReference type="SUPFAM" id="SSF51735">
    <property type="entry name" value="NAD(P)-binding Rossmann-fold domains"/>
    <property type="match status" value="1"/>
</dbReference>
<dbReference type="HOGENOM" id="CLU_007383_1_7_11"/>
<accession>C1BED8</accession>
<dbReference type="PANTHER" id="PTHR43574">
    <property type="entry name" value="EPIMERASE-RELATED"/>
    <property type="match status" value="1"/>
</dbReference>
<dbReference type="OrthoDB" id="9801785at2"/>
<evidence type="ECO:0000313" key="3">
    <source>
        <dbReference type="EMBL" id="BAH56178.1"/>
    </source>
</evidence>
<dbReference type="InterPro" id="IPR036291">
    <property type="entry name" value="NAD(P)-bd_dom_sf"/>
</dbReference>
<evidence type="ECO:0000313" key="4">
    <source>
        <dbReference type="Proteomes" id="UP000002212"/>
    </source>
</evidence>
<dbReference type="EC" id="5.1.3.-" evidence="3"/>
<name>C1BED8_RHOOB</name>
<sequence>MVALITGVAGFIGSTLARRLISEGIEVRGVDSLTDYYDPDLKKSNLASIPKSRFEFVEGDLNTLELSDLLRGVEFVFHQAGQPGVRKSWGSEFDLYALDNVQATQRLLEAVKTDGSRIKKLVYASSSSVYGNALQYPTVESDTPRPLSPYGVTKLAAEHLCSLYGENFGIPTVSLRYFTVYGPGQRPDMAFTRFFRAVLQGDSIEVYGTGDQIRDFTYIDDIVEANIAAAFSDVPPASVYNVAGGSSVSLNETIKIIGDITKRPVEISSGGTVAGDVFRTGGSTAKISSELGWSPIVPIDDGLEKQYQWARDVFGEGPLT</sequence>
<dbReference type="InterPro" id="IPR001509">
    <property type="entry name" value="Epimerase_deHydtase"/>
</dbReference>
<protein>
    <submittedName>
        <fullName evidence="3">Putative nucleotide-sugar epimerase</fullName>
        <ecNumber evidence="3">5.1.3.-</ecNumber>
    </submittedName>
</protein>
<dbReference type="Gene3D" id="3.90.25.10">
    <property type="entry name" value="UDP-galactose 4-epimerase, domain 1"/>
    <property type="match status" value="1"/>
</dbReference>
<keyword evidence="3" id="KW-0614">Plasmid</keyword>
<dbReference type="EMBL" id="AP011118">
    <property type="protein sequence ID" value="BAH56178.1"/>
    <property type="molecule type" value="Genomic_DNA"/>
</dbReference>
<geneLocation type="plasmid" evidence="3 4">
    <name>pKNR</name>
</geneLocation>
<organism evidence="3 4">
    <name type="scientific">Rhodococcus opacus (strain B4)</name>
    <dbReference type="NCBI Taxonomy" id="632772"/>
    <lineage>
        <taxon>Bacteria</taxon>
        <taxon>Bacillati</taxon>
        <taxon>Actinomycetota</taxon>
        <taxon>Actinomycetes</taxon>
        <taxon>Mycobacteriales</taxon>
        <taxon>Nocardiaceae</taxon>
        <taxon>Rhodococcus</taxon>
    </lineage>
</organism>
<reference evidence="3 4" key="1">
    <citation type="submission" date="2009-03" db="EMBL/GenBank/DDBJ databases">
        <title>Comparison of the complete genome sequences of Rhodococcus erythropolis PR4 and Rhodococcus opacus B4.</title>
        <authorList>
            <person name="Takarada H."/>
            <person name="Sekine M."/>
            <person name="Hosoyama A."/>
            <person name="Yamada R."/>
            <person name="Fujisawa T."/>
            <person name="Omata S."/>
            <person name="Shimizu A."/>
            <person name="Tsukatani N."/>
            <person name="Tanikawa S."/>
            <person name="Fujita N."/>
            <person name="Harayama S."/>
        </authorList>
    </citation>
    <scope>NUCLEOTIDE SEQUENCE [LARGE SCALE GENOMIC DNA]</scope>
    <source>
        <strain evidence="3 4">B4</strain>
        <plasmid evidence="3 4">pKNR</plasmid>
    </source>
</reference>
<evidence type="ECO:0000259" key="2">
    <source>
        <dbReference type="Pfam" id="PF01370"/>
    </source>
</evidence>
<dbReference type="RefSeq" id="WP_012691903.1">
    <property type="nucleotide sequence ID" value="NC_012523.1"/>
</dbReference>
<dbReference type="Proteomes" id="UP000002212">
    <property type="component" value="Plasmid pKNR"/>
</dbReference>
<keyword evidence="3" id="KW-0413">Isomerase</keyword>
<proteinExistence type="predicted"/>
<dbReference type="GO" id="GO:0016853">
    <property type="term" value="F:isomerase activity"/>
    <property type="evidence" value="ECO:0007669"/>
    <property type="project" value="UniProtKB-KW"/>
</dbReference>
<keyword evidence="1" id="KW-0520">NAD</keyword>
<gene>
    <name evidence="3" type="ordered locus">ROP_pKNR-00860</name>
</gene>
<dbReference type="AlphaFoldDB" id="C1BED8"/>
<dbReference type="KEGG" id="rop:ROP_pKNR-00860"/>
<dbReference type="PATRIC" id="fig|632772.20.peg.7659"/>
<dbReference type="Pfam" id="PF01370">
    <property type="entry name" value="Epimerase"/>
    <property type="match status" value="1"/>
</dbReference>
<dbReference type="Gene3D" id="3.40.50.720">
    <property type="entry name" value="NAD(P)-binding Rossmann-like Domain"/>
    <property type="match status" value="1"/>
</dbReference>
<feature type="domain" description="NAD-dependent epimerase/dehydratase" evidence="2">
    <location>
        <begin position="3"/>
        <end position="243"/>
    </location>
</feature>
<dbReference type="PRINTS" id="PR01713">
    <property type="entry name" value="NUCEPIMERASE"/>
</dbReference>